<comment type="similarity">
    <text evidence="1">Belongs to the ROK (NagC/XylR) family.</text>
</comment>
<evidence type="ECO:0000313" key="3">
    <source>
        <dbReference type="Proteomes" id="UP000701698"/>
    </source>
</evidence>
<evidence type="ECO:0000313" key="2">
    <source>
        <dbReference type="EMBL" id="MCA9390523.1"/>
    </source>
</evidence>
<reference evidence="2" key="2">
    <citation type="journal article" date="2021" name="Microbiome">
        <title>Successional dynamics and alternative stable states in a saline activated sludge microbial community over 9 years.</title>
        <authorList>
            <person name="Wang Y."/>
            <person name="Ye J."/>
            <person name="Ju F."/>
            <person name="Liu L."/>
            <person name="Boyd J.A."/>
            <person name="Deng Y."/>
            <person name="Parks D.H."/>
            <person name="Jiang X."/>
            <person name="Yin X."/>
            <person name="Woodcroft B.J."/>
            <person name="Tyson G.W."/>
            <person name="Hugenholtz P."/>
            <person name="Polz M.F."/>
            <person name="Zhang T."/>
        </authorList>
    </citation>
    <scope>NUCLEOTIDE SEQUENCE</scope>
    <source>
        <strain evidence="2">HKST-UBA01</strain>
    </source>
</reference>
<dbReference type="EMBL" id="JAGQKX010000119">
    <property type="protein sequence ID" value="MCA9390523.1"/>
    <property type="molecule type" value="Genomic_DNA"/>
</dbReference>
<dbReference type="PANTHER" id="PTHR18964">
    <property type="entry name" value="ROK (REPRESSOR, ORF, KINASE) FAMILY"/>
    <property type="match status" value="1"/>
</dbReference>
<dbReference type="Pfam" id="PF00480">
    <property type="entry name" value="ROK"/>
    <property type="match status" value="1"/>
</dbReference>
<sequence>MSTSAAISDSMLSLLHANKKDQPMYLGVDIGGTNVVISTFNKEYSELSNTIYPTKDLVPGSIDFVTNLKRIIENHLDDSIKKIGVSFNCIVNDGVVVSSSILGGMDINYPLVKELEAHFNRKVQLENDVICQGKAELHFGYGKDAHSFVLVNIGTGLRLVYIVNNEVQKGWKGCLGEIFYMKRYIPELQREVDLEKILSGRGLEKLYFYLSGSEKPTKEIIETVQTDDSAKEAVKIFINQLTKLLTDISRYYNPQLIIFTGGVTRSSHLFLEKAIHDYDSTIHNFHRVDGIQVSELQNAACLGAIL</sequence>
<dbReference type="InterPro" id="IPR000600">
    <property type="entry name" value="ROK"/>
</dbReference>
<evidence type="ECO:0000256" key="1">
    <source>
        <dbReference type="ARBA" id="ARBA00006479"/>
    </source>
</evidence>
<dbReference type="Proteomes" id="UP000701698">
    <property type="component" value="Unassembled WGS sequence"/>
</dbReference>
<dbReference type="InterPro" id="IPR043129">
    <property type="entry name" value="ATPase_NBD"/>
</dbReference>
<dbReference type="PANTHER" id="PTHR18964:SF149">
    <property type="entry name" value="BIFUNCTIONAL UDP-N-ACETYLGLUCOSAMINE 2-EPIMERASE_N-ACETYLMANNOSAMINE KINASE"/>
    <property type="match status" value="1"/>
</dbReference>
<name>A0A955RQH2_UNCKA</name>
<organism evidence="2 3">
    <name type="scientific">candidate division WWE3 bacterium</name>
    <dbReference type="NCBI Taxonomy" id="2053526"/>
    <lineage>
        <taxon>Bacteria</taxon>
        <taxon>Katanobacteria</taxon>
    </lineage>
</organism>
<dbReference type="SUPFAM" id="SSF53067">
    <property type="entry name" value="Actin-like ATPase domain"/>
    <property type="match status" value="1"/>
</dbReference>
<dbReference type="Gene3D" id="3.30.420.40">
    <property type="match status" value="2"/>
</dbReference>
<comment type="caution">
    <text evidence="2">The sequence shown here is derived from an EMBL/GenBank/DDBJ whole genome shotgun (WGS) entry which is preliminary data.</text>
</comment>
<protein>
    <submittedName>
        <fullName evidence="2">ROK family protein</fullName>
    </submittedName>
</protein>
<dbReference type="AlphaFoldDB" id="A0A955RQH2"/>
<reference evidence="2" key="1">
    <citation type="submission" date="2020-04" db="EMBL/GenBank/DDBJ databases">
        <authorList>
            <person name="Zhang T."/>
        </authorList>
    </citation>
    <scope>NUCLEOTIDE SEQUENCE</scope>
    <source>
        <strain evidence="2">HKST-UBA01</strain>
    </source>
</reference>
<gene>
    <name evidence="2" type="ORF">KC571_03905</name>
</gene>
<proteinExistence type="inferred from homology"/>
<accession>A0A955RQH2</accession>